<evidence type="ECO:0000256" key="3">
    <source>
        <dbReference type="ARBA" id="ARBA00008055"/>
    </source>
</evidence>
<dbReference type="GO" id="GO:0004655">
    <property type="term" value="F:porphobilinogen synthase activity"/>
    <property type="evidence" value="ECO:0007669"/>
    <property type="project" value="UniProtKB-EC"/>
</dbReference>
<dbReference type="PRINTS" id="PR00144">
    <property type="entry name" value="DALDHYDRTASE"/>
</dbReference>
<dbReference type="Proteomes" id="UP001357733">
    <property type="component" value="Unassembled WGS sequence"/>
</dbReference>
<keyword evidence="7" id="KW-0350">Heme biosynthesis</keyword>
<keyword evidence="14" id="KW-0862">Zinc</keyword>
<keyword evidence="19" id="KW-1185">Reference proteome</keyword>
<evidence type="ECO:0000256" key="8">
    <source>
        <dbReference type="ARBA" id="ARBA00023239"/>
    </source>
</evidence>
<keyword evidence="9 16" id="KW-0627">Porphyrin biosynthesis</keyword>
<evidence type="ECO:0000256" key="14">
    <source>
        <dbReference type="PIRSR" id="PIRSR001415-3"/>
    </source>
</evidence>
<comment type="caution">
    <text evidence="18">The sequence shown here is derived from an EMBL/GenBank/DDBJ whole genome shotgun (WGS) entry which is preliminary data.</text>
</comment>
<keyword evidence="15" id="KW-0460">Magnesium</keyword>
<evidence type="ECO:0000256" key="6">
    <source>
        <dbReference type="ARBA" id="ARBA00020771"/>
    </source>
</evidence>
<dbReference type="PIRSF" id="PIRSF001415">
    <property type="entry name" value="Porphbilin_synth"/>
    <property type="match status" value="1"/>
</dbReference>
<feature type="binding site" evidence="14">
    <location>
        <position position="127"/>
    </location>
    <ligand>
        <name>Zn(2+)</name>
        <dbReference type="ChEBI" id="CHEBI:29105"/>
        <note>catalytic</note>
    </ligand>
</feature>
<dbReference type="Pfam" id="PF00490">
    <property type="entry name" value="ALAD"/>
    <property type="match status" value="1"/>
</dbReference>
<dbReference type="GO" id="GO:0005829">
    <property type="term" value="C:cytosol"/>
    <property type="evidence" value="ECO:0007669"/>
    <property type="project" value="TreeGrafter"/>
</dbReference>
<reference evidence="18 19" key="1">
    <citation type="submission" date="2024-01" db="EMBL/GenBank/DDBJ databases">
        <title>Complete genome sequence of Citroniella saccharovorans strain M6.X9, isolated from human fecal sample.</title>
        <authorList>
            <person name="Cheng G."/>
            <person name="Westerholm M."/>
            <person name="Schnurer A."/>
        </authorList>
    </citation>
    <scope>NUCLEOTIDE SEQUENCE [LARGE SCALE GENOMIC DNA]</scope>
    <source>
        <strain evidence="18 19">DSM 29873</strain>
    </source>
</reference>
<dbReference type="Gene3D" id="3.20.20.70">
    <property type="entry name" value="Aldolase class I"/>
    <property type="match status" value="1"/>
</dbReference>
<evidence type="ECO:0000256" key="13">
    <source>
        <dbReference type="PIRSR" id="PIRSR001415-2"/>
    </source>
</evidence>
<dbReference type="NCBIfam" id="NF006762">
    <property type="entry name" value="PRK09283.1"/>
    <property type="match status" value="1"/>
</dbReference>
<accession>A0AAW9MWA7</accession>
<organism evidence="18 19">
    <name type="scientific">Citroniella saccharovorans</name>
    <dbReference type="NCBI Taxonomy" id="2053367"/>
    <lineage>
        <taxon>Bacteria</taxon>
        <taxon>Bacillati</taxon>
        <taxon>Bacillota</taxon>
        <taxon>Tissierellia</taxon>
        <taxon>Tissierellales</taxon>
        <taxon>Peptoniphilaceae</taxon>
        <taxon>Citroniella</taxon>
    </lineage>
</organism>
<feature type="binding site" evidence="15">
    <location>
        <position position="231"/>
    </location>
    <ligand>
        <name>Mg(2+)</name>
        <dbReference type="ChEBI" id="CHEBI:18420"/>
    </ligand>
</feature>
<sequence>MINRTRRLRRNKIVRDMVSETSISKNDLIYPLFVVEGEGVKDEIPSMTGQFRYSIDNLLLEIKDLLDLGINSIILFGIPNSKDPYGKSSYDENGIIQKAVRKIKEKHPKMYVITDLCMCEYTSHGHCGILDEDGYVNNDKTLDSLSKIALSHARAGADMIAPSDMMDGRVKAIRDALDGEGFVNIPIMSYSAKYSSSFYGPFRDAADSAPSFGDRKTYQMDYRNSDEALRETEFDILEGCDLVIVKPALTYLDVVRRVKDNFNIPICAYFVSGEYQMLRDAVDKGLLNEDAILEAHYSIKRAGAKLIITYFAKDIAKKLK</sequence>
<comment type="cofactor">
    <cofactor evidence="1">
        <name>Zn(2+)</name>
        <dbReference type="ChEBI" id="CHEBI:29105"/>
    </cofactor>
</comment>
<dbReference type="EMBL" id="JAYKOT010000003">
    <property type="protein sequence ID" value="MEB3428987.1"/>
    <property type="molecule type" value="Genomic_DNA"/>
</dbReference>
<evidence type="ECO:0000256" key="10">
    <source>
        <dbReference type="ARBA" id="ARBA00025628"/>
    </source>
</evidence>
<feature type="binding site" evidence="14">
    <location>
        <position position="119"/>
    </location>
    <ligand>
        <name>Zn(2+)</name>
        <dbReference type="ChEBI" id="CHEBI:29105"/>
        <note>catalytic</note>
    </ligand>
</feature>
<evidence type="ECO:0000256" key="2">
    <source>
        <dbReference type="ARBA" id="ARBA00004694"/>
    </source>
</evidence>
<dbReference type="AlphaFoldDB" id="A0AAW9MWA7"/>
<dbReference type="CDD" id="cd00384">
    <property type="entry name" value="ALAD_PBGS"/>
    <property type="match status" value="1"/>
</dbReference>
<comment type="subunit">
    <text evidence="4 16">Homooctamer.</text>
</comment>
<evidence type="ECO:0000256" key="17">
    <source>
        <dbReference type="RuleBase" id="RU004161"/>
    </source>
</evidence>
<dbReference type="InterPro" id="IPR001731">
    <property type="entry name" value="ALAD"/>
</dbReference>
<dbReference type="RefSeq" id="WP_324619085.1">
    <property type="nucleotide sequence ID" value="NZ_JAYKOT010000003.1"/>
</dbReference>
<comment type="catalytic activity">
    <reaction evidence="11 16">
        <text>2 5-aminolevulinate = porphobilinogen + 2 H2O + H(+)</text>
        <dbReference type="Rhea" id="RHEA:24064"/>
        <dbReference type="ChEBI" id="CHEBI:15377"/>
        <dbReference type="ChEBI" id="CHEBI:15378"/>
        <dbReference type="ChEBI" id="CHEBI:58126"/>
        <dbReference type="ChEBI" id="CHEBI:356416"/>
        <dbReference type="EC" id="4.2.1.24"/>
    </reaction>
</comment>
<dbReference type="PANTHER" id="PTHR11458:SF0">
    <property type="entry name" value="DELTA-AMINOLEVULINIC ACID DEHYDRATASE"/>
    <property type="match status" value="1"/>
</dbReference>
<evidence type="ECO:0000313" key="18">
    <source>
        <dbReference type="EMBL" id="MEB3428987.1"/>
    </source>
</evidence>
<evidence type="ECO:0000256" key="12">
    <source>
        <dbReference type="PIRSR" id="PIRSR001415-1"/>
    </source>
</evidence>
<feature type="binding site" evidence="13">
    <location>
        <position position="310"/>
    </location>
    <ligand>
        <name>5-aminolevulinate</name>
        <dbReference type="ChEBI" id="CHEBI:356416"/>
        <label>2</label>
    </ligand>
</feature>
<evidence type="ECO:0000256" key="1">
    <source>
        <dbReference type="ARBA" id="ARBA00001947"/>
    </source>
</evidence>
<feature type="binding site" evidence="14">
    <location>
        <position position="117"/>
    </location>
    <ligand>
        <name>Zn(2+)</name>
        <dbReference type="ChEBI" id="CHEBI:29105"/>
        <note>catalytic</note>
    </ligand>
</feature>
<dbReference type="InterPro" id="IPR030656">
    <property type="entry name" value="ALAD_AS"/>
</dbReference>
<name>A0AAW9MWA7_9FIRM</name>
<comment type="function">
    <text evidence="10">Catalyzes an early step in the biosynthesis of tetrapyrroles. Binds two molecules of 5-aminolevulinate per subunit, each at a distinct site, and catalyzes their condensation to form porphobilinogen.</text>
</comment>
<evidence type="ECO:0000256" key="15">
    <source>
        <dbReference type="PIRSR" id="PIRSR001415-5"/>
    </source>
</evidence>
<dbReference type="SUPFAM" id="SSF51569">
    <property type="entry name" value="Aldolase"/>
    <property type="match status" value="1"/>
</dbReference>
<keyword evidence="14" id="KW-0479">Metal-binding</keyword>
<feature type="active site" description="Schiff-base intermediate with substrate" evidence="12">
    <location>
        <position position="246"/>
    </location>
</feature>
<gene>
    <name evidence="18" type="primary">hemB</name>
    <name evidence="18" type="ORF">VLK81_02920</name>
</gene>
<evidence type="ECO:0000256" key="16">
    <source>
        <dbReference type="RuleBase" id="RU000515"/>
    </source>
</evidence>
<evidence type="ECO:0000313" key="19">
    <source>
        <dbReference type="Proteomes" id="UP001357733"/>
    </source>
</evidence>
<dbReference type="FunFam" id="3.20.20.70:FF:000019">
    <property type="entry name" value="Delta-aminolevulinic acid dehydratase"/>
    <property type="match status" value="1"/>
</dbReference>
<evidence type="ECO:0000256" key="11">
    <source>
        <dbReference type="ARBA" id="ARBA00047651"/>
    </source>
</evidence>
<feature type="binding site" evidence="13">
    <location>
        <position position="203"/>
    </location>
    <ligand>
        <name>5-aminolevulinate</name>
        <dbReference type="ChEBI" id="CHEBI:356416"/>
        <label>1</label>
    </ligand>
</feature>
<evidence type="ECO:0000256" key="9">
    <source>
        <dbReference type="ARBA" id="ARBA00023244"/>
    </source>
</evidence>
<dbReference type="EC" id="4.2.1.24" evidence="5 16"/>
<evidence type="ECO:0000256" key="4">
    <source>
        <dbReference type="ARBA" id="ARBA00011823"/>
    </source>
</evidence>
<dbReference type="SMART" id="SM01004">
    <property type="entry name" value="ALAD"/>
    <property type="match status" value="1"/>
</dbReference>
<evidence type="ECO:0000256" key="5">
    <source>
        <dbReference type="ARBA" id="ARBA00012053"/>
    </source>
</evidence>
<comment type="pathway">
    <text evidence="2">Porphyrin-containing compound metabolism; protoporphyrin-IX biosynthesis; coproporphyrinogen-III from 5-aminolevulinate: step 1/4.</text>
</comment>
<protein>
    <recommendedName>
        <fullName evidence="6 16">Delta-aminolevulinic acid dehydratase</fullName>
        <ecNumber evidence="5 16">4.2.1.24</ecNumber>
    </recommendedName>
</protein>
<dbReference type="GO" id="GO:0006783">
    <property type="term" value="P:heme biosynthetic process"/>
    <property type="evidence" value="ECO:0007669"/>
    <property type="project" value="UniProtKB-KW"/>
</dbReference>
<comment type="similarity">
    <text evidence="3 17">Belongs to the ALAD family.</text>
</comment>
<proteinExistence type="inferred from homology"/>
<evidence type="ECO:0000256" key="7">
    <source>
        <dbReference type="ARBA" id="ARBA00023133"/>
    </source>
</evidence>
<feature type="active site" description="Schiff-base intermediate with substrate" evidence="12">
    <location>
        <position position="193"/>
    </location>
</feature>
<feature type="binding site" evidence="13">
    <location>
        <position position="215"/>
    </location>
    <ligand>
        <name>5-aminolevulinate</name>
        <dbReference type="ChEBI" id="CHEBI:356416"/>
        <label>1</label>
    </ligand>
</feature>
<feature type="binding site" evidence="13">
    <location>
        <position position="272"/>
    </location>
    <ligand>
        <name>5-aminolevulinate</name>
        <dbReference type="ChEBI" id="CHEBI:356416"/>
        <label>2</label>
    </ligand>
</feature>
<dbReference type="InterPro" id="IPR013785">
    <property type="entry name" value="Aldolase_TIM"/>
</dbReference>
<dbReference type="GO" id="GO:0008270">
    <property type="term" value="F:zinc ion binding"/>
    <property type="evidence" value="ECO:0007669"/>
    <property type="project" value="TreeGrafter"/>
</dbReference>
<dbReference type="PROSITE" id="PS00169">
    <property type="entry name" value="D_ALA_DEHYDRATASE"/>
    <property type="match status" value="1"/>
</dbReference>
<keyword evidence="8 16" id="KW-0456">Lyase</keyword>
<dbReference type="PANTHER" id="PTHR11458">
    <property type="entry name" value="DELTA-AMINOLEVULINIC ACID DEHYDRATASE"/>
    <property type="match status" value="1"/>
</dbReference>